<proteinExistence type="predicted"/>
<dbReference type="InterPro" id="IPR035923">
    <property type="entry name" value="TT1751-like_sf"/>
</dbReference>
<evidence type="ECO:0000313" key="1">
    <source>
        <dbReference type="EMBL" id="OIQ70775.1"/>
    </source>
</evidence>
<comment type="caution">
    <text evidence="1">The sequence shown here is derived from an EMBL/GenBank/DDBJ whole genome shotgun (WGS) entry which is preliminary data.</text>
</comment>
<dbReference type="Gene3D" id="3.30.310.70">
    <property type="entry name" value="TT1751-like domain"/>
    <property type="match status" value="1"/>
</dbReference>
<sequence length="122" mass="13223">MTVKDSFDNVTFAVQNAITNAGLVVEAVSHTGDMLERTKADVGSTKTIFLHAEVYSFCSAVVSRAVMEADPTNLQFCPYHIFVAERPEAPGQIIVGHEIYPHGTMNRVNALLDAIVKDATAN</sequence>
<accession>A0A1J5PSR4</accession>
<name>A0A1J5PSR4_9ZZZZ</name>
<organism evidence="1">
    <name type="scientific">mine drainage metagenome</name>
    <dbReference type="NCBI Taxonomy" id="410659"/>
    <lineage>
        <taxon>unclassified sequences</taxon>
        <taxon>metagenomes</taxon>
        <taxon>ecological metagenomes</taxon>
    </lineage>
</organism>
<dbReference type="EMBL" id="MLJW01004033">
    <property type="protein sequence ID" value="OIQ70775.1"/>
    <property type="molecule type" value="Genomic_DNA"/>
</dbReference>
<dbReference type="AlphaFoldDB" id="A0A1J5PSR4"/>
<reference evidence="1" key="1">
    <citation type="submission" date="2016-10" db="EMBL/GenBank/DDBJ databases">
        <title>Sequence of Gallionella enrichment culture.</title>
        <authorList>
            <person name="Poehlein A."/>
            <person name="Muehling M."/>
            <person name="Daniel R."/>
        </authorList>
    </citation>
    <scope>NUCLEOTIDE SEQUENCE</scope>
</reference>
<protein>
    <recommendedName>
        <fullName evidence="2">DUF302 domain-containing protein</fullName>
    </recommendedName>
</protein>
<gene>
    <name evidence="1" type="ORF">GALL_476080</name>
</gene>
<dbReference type="SUPFAM" id="SSF103247">
    <property type="entry name" value="TT1751-like"/>
    <property type="match status" value="1"/>
</dbReference>
<evidence type="ECO:0008006" key="2">
    <source>
        <dbReference type="Google" id="ProtNLM"/>
    </source>
</evidence>